<dbReference type="GeneID" id="110247003"/>
<evidence type="ECO:0000313" key="3">
    <source>
        <dbReference type="Proteomes" id="UP000887567"/>
    </source>
</evidence>
<keyword evidence="3" id="KW-1185">Reference proteome</keyword>
<dbReference type="KEGG" id="epa:110247003"/>
<dbReference type="AlphaFoldDB" id="A0A913XTS1"/>
<evidence type="ECO:0000256" key="1">
    <source>
        <dbReference type="SAM" id="MobiDB-lite"/>
    </source>
</evidence>
<sequence length="212" mass="23155">MLEVETKLMAEAIKDTVEKCRDTCSNRNLTQRLEILENEQHNVANRLQKNINDSNDKCMSVNYTLTVKINEVSKMEGPMGPRGYNGSQGIQGEKGDKGDAGAVGQQGPSGAGNLTQCVVKFDQSNGANVGNSANQVIEVTAETGKKILHYSCSSNNADIVQRLYRVNNNKNYYSCLCLGQGTYSYSTIPGTGIIEPAKMFCYITYTECPLIS</sequence>
<name>A0A913XTS1_EXADI</name>
<dbReference type="OrthoDB" id="10072310at2759"/>
<dbReference type="EnsemblMetazoa" id="XM_021053391.2">
    <property type="protein sequence ID" value="XP_020909050.2"/>
    <property type="gene ID" value="LOC110247003"/>
</dbReference>
<proteinExistence type="predicted"/>
<protein>
    <submittedName>
        <fullName evidence="2">Uncharacterized protein</fullName>
    </submittedName>
</protein>
<reference evidence="2" key="1">
    <citation type="submission" date="2022-11" db="UniProtKB">
        <authorList>
            <consortium name="EnsemblMetazoa"/>
        </authorList>
    </citation>
    <scope>IDENTIFICATION</scope>
</reference>
<dbReference type="RefSeq" id="XP_020909050.2">
    <property type="nucleotide sequence ID" value="XM_021053391.2"/>
</dbReference>
<feature type="region of interest" description="Disordered" evidence="1">
    <location>
        <begin position="74"/>
        <end position="104"/>
    </location>
</feature>
<accession>A0A913XTS1</accession>
<organism evidence="2 3">
    <name type="scientific">Exaiptasia diaphana</name>
    <name type="common">Tropical sea anemone</name>
    <name type="synonym">Aiptasia pulchella</name>
    <dbReference type="NCBI Taxonomy" id="2652724"/>
    <lineage>
        <taxon>Eukaryota</taxon>
        <taxon>Metazoa</taxon>
        <taxon>Cnidaria</taxon>
        <taxon>Anthozoa</taxon>
        <taxon>Hexacorallia</taxon>
        <taxon>Actiniaria</taxon>
        <taxon>Aiptasiidae</taxon>
        <taxon>Exaiptasia</taxon>
    </lineage>
</organism>
<dbReference type="Proteomes" id="UP000887567">
    <property type="component" value="Unplaced"/>
</dbReference>
<evidence type="ECO:0000313" key="2">
    <source>
        <dbReference type="EnsemblMetazoa" id="XP_020909050.2"/>
    </source>
</evidence>